<evidence type="ECO:0000313" key="1">
    <source>
        <dbReference type="EMBL" id="TCS84222.1"/>
    </source>
</evidence>
<comment type="caution">
    <text evidence="1">The sequence shown here is derived from an EMBL/GenBank/DDBJ whole genome shotgun (WGS) entry which is preliminary data.</text>
</comment>
<gene>
    <name evidence="1" type="ORF">EDD72_102266</name>
</gene>
<accession>A0A4R3KL25</accession>
<name>A0A4R3KL25_9BACI</name>
<reference evidence="1 2" key="1">
    <citation type="submission" date="2019-03" db="EMBL/GenBank/DDBJ databases">
        <title>Genomic Encyclopedia of Type Strains, Phase IV (KMG-IV): sequencing the most valuable type-strain genomes for metagenomic binning, comparative biology and taxonomic classification.</title>
        <authorList>
            <person name="Goeker M."/>
        </authorList>
    </citation>
    <scope>NUCLEOTIDE SEQUENCE [LARGE SCALE GENOMIC DNA]</scope>
    <source>
        <strain evidence="1 2">DSM 23802</strain>
    </source>
</reference>
<keyword evidence="2" id="KW-1185">Reference proteome</keyword>
<evidence type="ECO:0000313" key="2">
    <source>
        <dbReference type="Proteomes" id="UP000295788"/>
    </source>
</evidence>
<sequence length="56" mass="6213">MDAIVALVFGMVDITAALLSKSIELGNVSFEVVEYSSATFFVLFFRNSYNKTKTKV</sequence>
<dbReference type="Proteomes" id="UP000295788">
    <property type="component" value="Unassembled WGS sequence"/>
</dbReference>
<dbReference type="EMBL" id="SMAB01000002">
    <property type="protein sequence ID" value="TCS84222.1"/>
    <property type="molecule type" value="Genomic_DNA"/>
</dbReference>
<proteinExistence type="predicted"/>
<organism evidence="1 2">
    <name type="scientific">Tepidibacillus fermentans</name>
    <dbReference type="NCBI Taxonomy" id="1281767"/>
    <lineage>
        <taxon>Bacteria</taxon>
        <taxon>Bacillati</taxon>
        <taxon>Bacillota</taxon>
        <taxon>Bacilli</taxon>
        <taxon>Bacillales</taxon>
        <taxon>Bacillaceae</taxon>
        <taxon>Tepidibacillus</taxon>
    </lineage>
</organism>
<protein>
    <submittedName>
        <fullName evidence="1">Uncharacterized protein</fullName>
    </submittedName>
</protein>
<dbReference type="AlphaFoldDB" id="A0A4R3KL25"/>